<name>A0A0E9QZT6_ANGAN</name>
<protein>
    <submittedName>
        <fullName evidence="1">Uncharacterized protein</fullName>
    </submittedName>
</protein>
<organism evidence="1">
    <name type="scientific">Anguilla anguilla</name>
    <name type="common">European freshwater eel</name>
    <name type="synonym">Muraena anguilla</name>
    <dbReference type="NCBI Taxonomy" id="7936"/>
    <lineage>
        <taxon>Eukaryota</taxon>
        <taxon>Metazoa</taxon>
        <taxon>Chordata</taxon>
        <taxon>Craniata</taxon>
        <taxon>Vertebrata</taxon>
        <taxon>Euteleostomi</taxon>
        <taxon>Actinopterygii</taxon>
        <taxon>Neopterygii</taxon>
        <taxon>Teleostei</taxon>
        <taxon>Anguilliformes</taxon>
        <taxon>Anguillidae</taxon>
        <taxon>Anguilla</taxon>
    </lineage>
</organism>
<reference evidence="1" key="1">
    <citation type="submission" date="2014-11" db="EMBL/GenBank/DDBJ databases">
        <authorList>
            <person name="Amaro Gonzalez C."/>
        </authorList>
    </citation>
    <scope>NUCLEOTIDE SEQUENCE</scope>
</reference>
<dbReference type="AlphaFoldDB" id="A0A0E9QZT6"/>
<sequence length="32" mass="3573">MLGPLLQSLCQTPRKTAGYTGQLLQRQCLILK</sequence>
<dbReference type="EMBL" id="GBXM01086131">
    <property type="protein sequence ID" value="JAH22446.1"/>
    <property type="molecule type" value="Transcribed_RNA"/>
</dbReference>
<accession>A0A0E9QZT6</accession>
<proteinExistence type="predicted"/>
<evidence type="ECO:0000313" key="1">
    <source>
        <dbReference type="EMBL" id="JAH22446.1"/>
    </source>
</evidence>
<reference evidence="1" key="2">
    <citation type="journal article" date="2015" name="Fish Shellfish Immunol.">
        <title>Early steps in the European eel (Anguilla anguilla)-Vibrio vulnificus interaction in the gills: Role of the RtxA13 toxin.</title>
        <authorList>
            <person name="Callol A."/>
            <person name="Pajuelo D."/>
            <person name="Ebbesson L."/>
            <person name="Teles M."/>
            <person name="MacKenzie S."/>
            <person name="Amaro C."/>
        </authorList>
    </citation>
    <scope>NUCLEOTIDE SEQUENCE</scope>
</reference>